<dbReference type="EMBL" id="CP036426">
    <property type="protein sequence ID" value="QDV36894.1"/>
    <property type="molecule type" value="Genomic_DNA"/>
</dbReference>
<protein>
    <submittedName>
        <fullName evidence="1">Uncharacterized protein</fullName>
    </submittedName>
</protein>
<dbReference type="KEGG" id="tpla:ElP_48240"/>
<gene>
    <name evidence="1" type="ORF">ElP_48240</name>
</gene>
<keyword evidence="2" id="KW-1185">Reference proteome</keyword>
<name>A0A518H7T6_9BACT</name>
<dbReference type="AlphaFoldDB" id="A0A518H7T6"/>
<accession>A0A518H7T6</accession>
<proteinExistence type="predicted"/>
<sequence length="131" mass="14528">MTGPDPNGGHDRPTPDPALLDVACDVAIRLKGHGDYKGRSGALKALARRAPGFTEEVYRDTLDLLCGAYDRAVEAIRTHRRERPGKTSRFAEFEDIDLDACLVELEAIGPGVATEQKRAILTWVIYWHDLK</sequence>
<evidence type="ECO:0000313" key="1">
    <source>
        <dbReference type="EMBL" id="QDV36894.1"/>
    </source>
</evidence>
<dbReference type="Proteomes" id="UP000317835">
    <property type="component" value="Chromosome"/>
</dbReference>
<organism evidence="1 2">
    <name type="scientific">Tautonia plasticadhaerens</name>
    <dbReference type="NCBI Taxonomy" id="2527974"/>
    <lineage>
        <taxon>Bacteria</taxon>
        <taxon>Pseudomonadati</taxon>
        <taxon>Planctomycetota</taxon>
        <taxon>Planctomycetia</taxon>
        <taxon>Isosphaerales</taxon>
        <taxon>Isosphaeraceae</taxon>
        <taxon>Tautonia</taxon>
    </lineage>
</organism>
<evidence type="ECO:0000313" key="2">
    <source>
        <dbReference type="Proteomes" id="UP000317835"/>
    </source>
</evidence>
<reference evidence="1 2" key="1">
    <citation type="submission" date="2019-02" db="EMBL/GenBank/DDBJ databases">
        <title>Deep-cultivation of Planctomycetes and their phenomic and genomic characterization uncovers novel biology.</title>
        <authorList>
            <person name="Wiegand S."/>
            <person name="Jogler M."/>
            <person name="Boedeker C."/>
            <person name="Pinto D."/>
            <person name="Vollmers J."/>
            <person name="Rivas-Marin E."/>
            <person name="Kohn T."/>
            <person name="Peeters S.H."/>
            <person name="Heuer A."/>
            <person name="Rast P."/>
            <person name="Oberbeckmann S."/>
            <person name="Bunk B."/>
            <person name="Jeske O."/>
            <person name="Meyerdierks A."/>
            <person name="Storesund J.E."/>
            <person name="Kallscheuer N."/>
            <person name="Luecker S."/>
            <person name="Lage O.M."/>
            <person name="Pohl T."/>
            <person name="Merkel B.J."/>
            <person name="Hornburger P."/>
            <person name="Mueller R.-W."/>
            <person name="Bruemmer F."/>
            <person name="Labrenz M."/>
            <person name="Spormann A.M."/>
            <person name="Op den Camp H."/>
            <person name="Overmann J."/>
            <person name="Amann R."/>
            <person name="Jetten M.S.M."/>
            <person name="Mascher T."/>
            <person name="Medema M.H."/>
            <person name="Devos D.P."/>
            <person name="Kaster A.-K."/>
            <person name="Ovreas L."/>
            <person name="Rohde M."/>
            <person name="Galperin M.Y."/>
            <person name="Jogler C."/>
        </authorList>
    </citation>
    <scope>NUCLEOTIDE SEQUENCE [LARGE SCALE GENOMIC DNA]</scope>
    <source>
        <strain evidence="1 2">ElP</strain>
    </source>
</reference>